<evidence type="ECO:0000313" key="2">
    <source>
        <dbReference type="EMBL" id="WNZ26694.1"/>
    </source>
</evidence>
<dbReference type="InterPro" id="IPR001387">
    <property type="entry name" value="Cro/C1-type_HTH"/>
</dbReference>
<sequence length="83" mass="9394">MNLLRAKNKTPEQVADTLGISPRAVYYWFAGKREPRFTVSQIQALCSLLECSVHELPTNFSRVEIESDEDGIDSIAHQDDDLN</sequence>
<dbReference type="GO" id="GO:0003677">
    <property type="term" value="F:DNA binding"/>
    <property type="evidence" value="ECO:0007669"/>
    <property type="project" value="InterPro"/>
</dbReference>
<gene>
    <name evidence="2" type="ORF">HJG54_19140</name>
</gene>
<dbReference type="SUPFAM" id="SSF47413">
    <property type="entry name" value="lambda repressor-like DNA-binding domains"/>
    <property type="match status" value="1"/>
</dbReference>
<evidence type="ECO:0000259" key="1">
    <source>
        <dbReference type="PROSITE" id="PS50943"/>
    </source>
</evidence>
<reference evidence="2" key="1">
    <citation type="submission" date="2020-05" db="EMBL/GenBank/DDBJ databases">
        <authorList>
            <person name="Zhu T."/>
            <person name="Keshari N."/>
            <person name="Lu X."/>
        </authorList>
    </citation>
    <scope>NUCLEOTIDE SEQUENCE</scope>
    <source>
        <strain evidence="2">NK1-12</strain>
    </source>
</reference>
<dbReference type="SMART" id="SM00530">
    <property type="entry name" value="HTH_XRE"/>
    <property type="match status" value="1"/>
</dbReference>
<accession>A0AA96WK58</accession>
<feature type="domain" description="HTH cro/C1-type" evidence="1">
    <location>
        <begin position="6"/>
        <end position="56"/>
    </location>
</feature>
<dbReference type="AlphaFoldDB" id="A0AA96WK58"/>
<dbReference type="Gene3D" id="1.10.260.40">
    <property type="entry name" value="lambda repressor-like DNA-binding domains"/>
    <property type="match status" value="1"/>
</dbReference>
<dbReference type="InterPro" id="IPR010982">
    <property type="entry name" value="Lambda_DNA-bd_dom_sf"/>
</dbReference>
<dbReference type="EMBL" id="CP053586">
    <property type="protein sequence ID" value="WNZ26694.1"/>
    <property type="molecule type" value="Genomic_DNA"/>
</dbReference>
<name>A0AA96WK58_9CYAN</name>
<protein>
    <submittedName>
        <fullName evidence="2">Helix-turn-helix transcriptional regulator</fullName>
    </submittedName>
</protein>
<dbReference type="Pfam" id="PF01381">
    <property type="entry name" value="HTH_3"/>
    <property type="match status" value="1"/>
</dbReference>
<dbReference type="PROSITE" id="PS50943">
    <property type="entry name" value="HTH_CROC1"/>
    <property type="match status" value="1"/>
</dbReference>
<proteinExistence type="predicted"/>
<dbReference type="CDD" id="cd00093">
    <property type="entry name" value="HTH_XRE"/>
    <property type="match status" value="1"/>
</dbReference>
<organism evidence="2">
    <name type="scientific">Leptolyngbya sp. NK1-12</name>
    <dbReference type="NCBI Taxonomy" id="2547451"/>
    <lineage>
        <taxon>Bacteria</taxon>
        <taxon>Bacillati</taxon>
        <taxon>Cyanobacteriota</taxon>
        <taxon>Cyanophyceae</taxon>
        <taxon>Leptolyngbyales</taxon>
        <taxon>Leptolyngbyaceae</taxon>
        <taxon>Leptolyngbya group</taxon>
        <taxon>Leptolyngbya</taxon>
    </lineage>
</organism>